<dbReference type="Proteomes" id="UP000821865">
    <property type="component" value="Chromosome 6"/>
</dbReference>
<name>A0ACB8CL36_DERSI</name>
<evidence type="ECO:0000313" key="1">
    <source>
        <dbReference type="EMBL" id="KAH7945554.1"/>
    </source>
</evidence>
<organism evidence="1 2">
    <name type="scientific">Dermacentor silvarum</name>
    <name type="common">Tick</name>
    <dbReference type="NCBI Taxonomy" id="543639"/>
    <lineage>
        <taxon>Eukaryota</taxon>
        <taxon>Metazoa</taxon>
        <taxon>Ecdysozoa</taxon>
        <taxon>Arthropoda</taxon>
        <taxon>Chelicerata</taxon>
        <taxon>Arachnida</taxon>
        <taxon>Acari</taxon>
        <taxon>Parasitiformes</taxon>
        <taxon>Ixodida</taxon>
        <taxon>Ixodoidea</taxon>
        <taxon>Ixodidae</taxon>
        <taxon>Rhipicephalinae</taxon>
        <taxon>Dermacentor</taxon>
    </lineage>
</organism>
<protein>
    <submittedName>
        <fullName evidence="1">Uncharacterized protein</fullName>
    </submittedName>
</protein>
<gene>
    <name evidence="1" type="ORF">HPB49_012760</name>
</gene>
<sequence>MQSDKDPQLNTALHGSLFTHSDKCIAADCHERFMDCSVAGGKEDCSCPWKHRMTDVYGESCTLRQYYYTVSFKLNMSLESGNCSVYAPRVKAAMRTALGYQVHAVLVADCTDQIKARLILNDPLPKPLQKKLQTCEYPIGDVCMLYPRLPVLKGSATEIEEENLCESLLKHQESAYEGTNECVKAGDSFWFKCKQGYREVKTKTLGRLRRSVCEDPCLTIGAEVCGDVPCVPNSDNSGFNCKCGPDFFFSATEKRCYNMKSCKVHKCERGLCVDQNGTFPASCQCNDYPDLTLTCKAIACLNTTLTCKDLCLLKDSHKDLRCCQNWDPDHCDQVKEEDLCEAYFSENLKSLGGLYVCVKEDDGHYGLRCSDKYRAVASFTRGMLDVDICTEKQCELYCTGPERQCVEGKCVCHANYFENAEGICVPQCSRKPCKNGGTCETGVKTSFYCSCPPYFTGPTCEIQFQAYAETQKKLTAVGVVLGVLIMICVGAAAVVIRRIKNRNSPNEDM</sequence>
<reference evidence="1" key="1">
    <citation type="submission" date="2020-05" db="EMBL/GenBank/DDBJ databases">
        <title>Large-scale comparative analyses of tick genomes elucidate their genetic diversity and vector capacities.</title>
        <authorList>
            <person name="Jia N."/>
            <person name="Wang J."/>
            <person name="Shi W."/>
            <person name="Du L."/>
            <person name="Sun Y."/>
            <person name="Zhan W."/>
            <person name="Jiang J."/>
            <person name="Wang Q."/>
            <person name="Zhang B."/>
            <person name="Ji P."/>
            <person name="Sakyi L.B."/>
            <person name="Cui X."/>
            <person name="Yuan T."/>
            <person name="Jiang B."/>
            <person name="Yang W."/>
            <person name="Lam T.T.-Y."/>
            <person name="Chang Q."/>
            <person name="Ding S."/>
            <person name="Wang X."/>
            <person name="Zhu J."/>
            <person name="Ruan X."/>
            <person name="Zhao L."/>
            <person name="Wei J."/>
            <person name="Que T."/>
            <person name="Du C."/>
            <person name="Cheng J."/>
            <person name="Dai P."/>
            <person name="Han X."/>
            <person name="Huang E."/>
            <person name="Gao Y."/>
            <person name="Liu J."/>
            <person name="Shao H."/>
            <person name="Ye R."/>
            <person name="Li L."/>
            <person name="Wei W."/>
            <person name="Wang X."/>
            <person name="Wang C."/>
            <person name="Yang T."/>
            <person name="Huo Q."/>
            <person name="Li W."/>
            <person name="Guo W."/>
            <person name="Chen H."/>
            <person name="Zhou L."/>
            <person name="Ni X."/>
            <person name="Tian J."/>
            <person name="Zhou Y."/>
            <person name="Sheng Y."/>
            <person name="Liu T."/>
            <person name="Pan Y."/>
            <person name="Xia L."/>
            <person name="Li J."/>
            <person name="Zhao F."/>
            <person name="Cao W."/>
        </authorList>
    </citation>
    <scope>NUCLEOTIDE SEQUENCE</scope>
    <source>
        <strain evidence="1">Dsil-2018</strain>
    </source>
</reference>
<evidence type="ECO:0000313" key="2">
    <source>
        <dbReference type="Proteomes" id="UP000821865"/>
    </source>
</evidence>
<comment type="caution">
    <text evidence="1">The sequence shown here is derived from an EMBL/GenBank/DDBJ whole genome shotgun (WGS) entry which is preliminary data.</text>
</comment>
<accession>A0ACB8CL36</accession>
<proteinExistence type="predicted"/>
<dbReference type="EMBL" id="CM023475">
    <property type="protein sequence ID" value="KAH7945554.1"/>
    <property type="molecule type" value="Genomic_DNA"/>
</dbReference>
<keyword evidence="2" id="KW-1185">Reference proteome</keyword>